<dbReference type="InterPro" id="IPR036873">
    <property type="entry name" value="Rhodanese-like_dom_sf"/>
</dbReference>
<protein>
    <submittedName>
        <fullName evidence="4">Thiosulfate/3-mercaptopyruvate sulfurtransferase</fullName>
    </submittedName>
</protein>
<dbReference type="PROSITE" id="PS50206">
    <property type="entry name" value="RHODANESE_3"/>
    <property type="match status" value="2"/>
</dbReference>
<dbReference type="PANTHER" id="PTHR11364">
    <property type="entry name" value="THIOSULFATE SULFERTANSFERASE"/>
    <property type="match status" value="1"/>
</dbReference>
<dbReference type="EMBL" id="FNZR01000009">
    <property type="protein sequence ID" value="SEL72458.1"/>
    <property type="molecule type" value="Genomic_DNA"/>
</dbReference>
<evidence type="ECO:0000256" key="1">
    <source>
        <dbReference type="ARBA" id="ARBA00022679"/>
    </source>
</evidence>
<dbReference type="CDD" id="cd01449">
    <property type="entry name" value="TST_Repeat_2"/>
    <property type="match status" value="1"/>
</dbReference>
<dbReference type="InterPro" id="IPR045078">
    <property type="entry name" value="TST/MPST-like"/>
</dbReference>
<keyword evidence="1 4" id="KW-0808">Transferase</keyword>
<evidence type="ECO:0000313" key="5">
    <source>
        <dbReference type="Proteomes" id="UP000198916"/>
    </source>
</evidence>
<dbReference type="Gene3D" id="3.40.250.10">
    <property type="entry name" value="Rhodanese-like domain"/>
    <property type="match status" value="2"/>
</dbReference>
<dbReference type="RefSeq" id="WP_090607762.1">
    <property type="nucleotide sequence ID" value="NZ_FNZR01000009.1"/>
</dbReference>
<feature type="domain" description="Rhodanese" evidence="3">
    <location>
        <begin position="168"/>
        <end position="281"/>
    </location>
</feature>
<name>A0A1H7SJ41_9SPHI</name>
<evidence type="ECO:0000313" key="4">
    <source>
        <dbReference type="EMBL" id="SEL72458.1"/>
    </source>
</evidence>
<dbReference type="STRING" id="332977.SAMN05421740_1096"/>
<dbReference type="PANTHER" id="PTHR11364:SF27">
    <property type="entry name" value="SULFURTRANSFERASE"/>
    <property type="match status" value="1"/>
</dbReference>
<organism evidence="4 5">
    <name type="scientific">Parapedobacter koreensis</name>
    <dbReference type="NCBI Taxonomy" id="332977"/>
    <lineage>
        <taxon>Bacteria</taxon>
        <taxon>Pseudomonadati</taxon>
        <taxon>Bacteroidota</taxon>
        <taxon>Sphingobacteriia</taxon>
        <taxon>Sphingobacteriales</taxon>
        <taxon>Sphingobacteriaceae</taxon>
        <taxon>Parapedobacter</taxon>
    </lineage>
</organism>
<feature type="domain" description="Rhodanese" evidence="3">
    <location>
        <begin position="19"/>
        <end position="137"/>
    </location>
</feature>
<dbReference type="OrthoDB" id="9770030at2"/>
<proteinExistence type="predicted"/>
<evidence type="ECO:0000259" key="3">
    <source>
        <dbReference type="PROSITE" id="PS50206"/>
    </source>
</evidence>
<dbReference type="InterPro" id="IPR001763">
    <property type="entry name" value="Rhodanese-like_dom"/>
</dbReference>
<dbReference type="Pfam" id="PF00581">
    <property type="entry name" value="Rhodanese"/>
    <property type="match status" value="2"/>
</dbReference>
<dbReference type="Proteomes" id="UP000198916">
    <property type="component" value="Unassembled WGS sequence"/>
</dbReference>
<reference evidence="5" key="1">
    <citation type="submission" date="2016-10" db="EMBL/GenBank/DDBJ databases">
        <authorList>
            <person name="Varghese N."/>
            <person name="Submissions S."/>
        </authorList>
    </citation>
    <scope>NUCLEOTIDE SEQUENCE [LARGE SCALE GENOMIC DNA]</scope>
    <source>
        <strain evidence="5">Jip14</strain>
    </source>
</reference>
<accession>A0A1H7SJ41</accession>
<dbReference type="GO" id="GO:0004792">
    <property type="term" value="F:thiosulfate-cyanide sulfurtransferase activity"/>
    <property type="evidence" value="ECO:0007669"/>
    <property type="project" value="TreeGrafter"/>
</dbReference>
<dbReference type="SUPFAM" id="SSF52821">
    <property type="entry name" value="Rhodanese/Cell cycle control phosphatase"/>
    <property type="match status" value="2"/>
</dbReference>
<keyword evidence="4" id="KW-0670">Pyruvate</keyword>
<dbReference type="SMART" id="SM00450">
    <property type="entry name" value="RHOD"/>
    <property type="match status" value="2"/>
</dbReference>
<evidence type="ECO:0000256" key="2">
    <source>
        <dbReference type="ARBA" id="ARBA00022737"/>
    </source>
</evidence>
<keyword evidence="5" id="KW-1185">Reference proteome</keyword>
<gene>
    <name evidence="4" type="ORF">SAMN05421740_1096</name>
</gene>
<dbReference type="AlphaFoldDB" id="A0A1H7SJ41"/>
<keyword evidence="2" id="KW-0677">Repeat</keyword>
<dbReference type="CDD" id="cd01448">
    <property type="entry name" value="TST_Repeat_1"/>
    <property type="match status" value="1"/>
</dbReference>
<sequence>MDNHLPPIIDAQGLSSLFHDPNLIVIDASGGKEARHNYEQRHIDGALFADLETQLADTKSDPATGGRHPLPTASQFADTLAQLGITKTSHIVIYDDKHGSNAAARLWWMLRAIGHQQVQVLDGGLQAAEQYGLPINNSPVERRQVEPYAATDWLWPKANIDEVADAAQDANHIVIDVRDADRYQGLTEPLDLIAGHIPGAINVPYTTNLTPDGRFKSPTELRALYTDILGKKTAHQTIVHCGSGVTACHTLLAMASAGFDVPKLYVGSWSEWSRSGRPMATA</sequence>